<evidence type="ECO:0000313" key="2">
    <source>
        <dbReference type="Proteomes" id="UP000294927"/>
    </source>
</evidence>
<accession>A0A4R7VHW6</accession>
<dbReference type="InterPro" id="IPR011009">
    <property type="entry name" value="Kinase-like_dom_sf"/>
</dbReference>
<keyword evidence="2" id="KW-1185">Reference proteome</keyword>
<dbReference type="EMBL" id="SOCP01000008">
    <property type="protein sequence ID" value="TDV48950.1"/>
    <property type="molecule type" value="Genomic_DNA"/>
</dbReference>
<organism evidence="1 2">
    <name type="scientific">Actinophytocola oryzae</name>
    <dbReference type="NCBI Taxonomy" id="502181"/>
    <lineage>
        <taxon>Bacteria</taxon>
        <taxon>Bacillati</taxon>
        <taxon>Actinomycetota</taxon>
        <taxon>Actinomycetes</taxon>
        <taxon>Pseudonocardiales</taxon>
        <taxon>Pseudonocardiaceae</taxon>
    </lineage>
</organism>
<dbReference type="RefSeq" id="WP_133904964.1">
    <property type="nucleotide sequence ID" value="NZ_SOCP01000008.1"/>
</dbReference>
<evidence type="ECO:0008006" key="3">
    <source>
        <dbReference type="Google" id="ProtNLM"/>
    </source>
</evidence>
<name>A0A4R7VHW6_9PSEU</name>
<dbReference type="Proteomes" id="UP000294927">
    <property type="component" value="Unassembled WGS sequence"/>
</dbReference>
<dbReference type="SUPFAM" id="SSF56112">
    <property type="entry name" value="Protein kinase-like (PK-like)"/>
    <property type="match status" value="1"/>
</dbReference>
<dbReference type="AlphaFoldDB" id="A0A4R7VHW6"/>
<gene>
    <name evidence="1" type="ORF">CLV71_108311</name>
</gene>
<dbReference type="OrthoDB" id="144109at2"/>
<reference evidence="1 2" key="1">
    <citation type="submission" date="2019-03" db="EMBL/GenBank/DDBJ databases">
        <title>Genomic Encyclopedia of Archaeal and Bacterial Type Strains, Phase II (KMG-II): from individual species to whole genera.</title>
        <authorList>
            <person name="Goeker M."/>
        </authorList>
    </citation>
    <scope>NUCLEOTIDE SEQUENCE [LARGE SCALE GENOMIC DNA]</scope>
    <source>
        <strain evidence="1 2">DSM 45499</strain>
    </source>
</reference>
<protein>
    <recommendedName>
        <fullName evidence="3">Phosphotransferase family enzyme</fullName>
    </recommendedName>
</protein>
<evidence type="ECO:0000313" key="1">
    <source>
        <dbReference type="EMBL" id="TDV48950.1"/>
    </source>
</evidence>
<comment type="caution">
    <text evidence="1">The sequence shown here is derived from an EMBL/GenBank/DDBJ whole genome shotgun (WGS) entry which is preliminary data.</text>
</comment>
<proteinExistence type="predicted"/>
<sequence>MSVETAADPPTLGGDADPEVLATVVAAEAVLGRRFGARIRLNEAEDLGGSARSCVVRVRVAASPFSLPRTLVLKRYLQPLDEHCDSFAREAASYQLFTALASEDRMCPELFAHDPGSRLVVLEDLGHAPTLADKLLGGDARAAERALLSYSRSLGRLHATTAGREADFDALQRRLTVPDFKDPLAIDGAKAMTDLPALLETELGVLTSAAVLECAERSRKLLETGHHRAFSPSDSCPDNNLITNRGVRFLDLEGGCVRNAIFDAAYLRVPFPSCWCPFGLPNGMTDAMLAGWRAEVRDVWPDLDDDGVLLPALLDAQLFWVWLTTWQFFSRPEAAQTHSSLLSDTPPETHVLTDRWRRLANDALLAGAEAVAEHAAAVGDRLRVRWFDDDPVLALYPAFRR</sequence>